<evidence type="ECO:0000313" key="5">
    <source>
        <dbReference type="Proteomes" id="UP000025229"/>
    </source>
</evidence>
<dbReference type="AlphaFoldDB" id="A0A023X6G8"/>
<dbReference type="HOGENOM" id="CLU_1288082_0_0_11"/>
<evidence type="ECO:0000313" key="3">
    <source>
        <dbReference type="EMBL" id="AHY47821.1"/>
    </source>
</evidence>
<proteinExistence type="predicted"/>
<evidence type="ECO:0000313" key="4">
    <source>
        <dbReference type="EMBL" id="MDX5892460.1"/>
    </source>
</evidence>
<dbReference type="OrthoDB" id="10003042at2"/>
<evidence type="ECO:0000256" key="1">
    <source>
        <dbReference type="SAM" id="MobiDB-lite"/>
    </source>
</evidence>
<keyword evidence="2" id="KW-0812">Transmembrane</keyword>
<dbReference type="RefSeq" id="WP_038683116.1">
    <property type="nucleotide sequence ID" value="NZ_CP007514.1"/>
</dbReference>
<dbReference type="EMBL" id="CP007514">
    <property type="protein sequence ID" value="AHY47821.1"/>
    <property type="molecule type" value="Genomic_DNA"/>
</dbReference>
<reference evidence="3 5" key="1">
    <citation type="submission" date="2014-03" db="EMBL/GenBank/DDBJ databases">
        <title>Complete genome sequence of the Radio-Resistant Rubrobacter radiotolerans RSPS-4.</title>
        <authorList>
            <person name="Egas C.C."/>
            <person name="Barroso C.C."/>
            <person name="Froufe H.J.C."/>
            <person name="Pacheco J.J."/>
            <person name="Albuquerque L.L."/>
            <person name="da Costa M.M.S."/>
        </authorList>
    </citation>
    <scope>NUCLEOTIDE SEQUENCE [LARGE SCALE GENOMIC DNA]</scope>
    <source>
        <strain evidence="3 5">RSPS-4</strain>
    </source>
</reference>
<dbReference type="EMBL" id="JAWXXX010000001">
    <property type="protein sequence ID" value="MDX5892460.1"/>
    <property type="molecule type" value="Genomic_DNA"/>
</dbReference>
<gene>
    <name evidence="3" type="ORF">RradSPS_2538</name>
    <name evidence="4" type="ORF">SIL72_00320</name>
</gene>
<feature type="region of interest" description="Disordered" evidence="1">
    <location>
        <begin position="37"/>
        <end position="107"/>
    </location>
</feature>
<name>A0A023X6G8_RUBRA</name>
<accession>A0A023X6G8</accession>
<organism evidence="3 5">
    <name type="scientific">Rubrobacter radiotolerans</name>
    <name type="common">Arthrobacter radiotolerans</name>
    <dbReference type="NCBI Taxonomy" id="42256"/>
    <lineage>
        <taxon>Bacteria</taxon>
        <taxon>Bacillati</taxon>
        <taxon>Actinomycetota</taxon>
        <taxon>Rubrobacteria</taxon>
        <taxon>Rubrobacterales</taxon>
        <taxon>Rubrobacteraceae</taxon>
        <taxon>Rubrobacter</taxon>
    </lineage>
</organism>
<reference evidence="4" key="2">
    <citation type="submission" date="2023-11" db="EMBL/GenBank/DDBJ databases">
        <title>MicrobeMod: A computational toolkit for identifying prokaryotic methylation and restriction-modification with nanopore sequencing.</title>
        <authorList>
            <person name="Crits-Christoph A."/>
            <person name="Kang S.C."/>
            <person name="Lee H."/>
            <person name="Ostrov N."/>
        </authorList>
    </citation>
    <scope>NUCLEOTIDE SEQUENCE</scope>
    <source>
        <strain evidence="4">ATCC 51242</strain>
    </source>
</reference>
<dbReference type="KEGG" id="rrd:RradSPS_2538"/>
<keyword evidence="2" id="KW-0472">Membrane</keyword>
<feature type="compositionally biased region" description="Basic and acidic residues" evidence="1">
    <location>
        <begin position="95"/>
        <end position="107"/>
    </location>
</feature>
<protein>
    <submittedName>
        <fullName evidence="3">Uncharacterized protein</fullName>
    </submittedName>
</protein>
<feature type="compositionally biased region" description="Polar residues" evidence="1">
    <location>
        <begin position="55"/>
        <end position="64"/>
    </location>
</feature>
<evidence type="ECO:0000256" key="2">
    <source>
        <dbReference type="SAM" id="Phobius"/>
    </source>
</evidence>
<dbReference type="Proteomes" id="UP001281130">
    <property type="component" value="Unassembled WGS sequence"/>
</dbReference>
<feature type="transmembrane region" description="Helical" evidence="2">
    <location>
        <begin position="12"/>
        <end position="31"/>
    </location>
</feature>
<keyword evidence="2" id="KW-1133">Transmembrane helix</keyword>
<sequence length="214" mass="22564">MRSVLERLNTPVAFAVVLALILLANGLLLYWNRSTEDTGQAADGGREAPLEATSPFETTSGSAQESEDDEPPAQNSSQDSDPGDGASGSEEAEETSDKETVGERAPVEVEESALLAGLSESVDSCVPEDGTAEECLRSFVREVAPDSSYAGGRIDLAPSGERDTEVLYFQAPELAACEFQRAEHETEDVLYSVVIVGEGSFGAEGGDRCVPQIG</sequence>
<dbReference type="Proteomes" id="UP000025229">
    <property type="component" value="Chromosome"/>
</dbReference>
<keyword evidence="5" id="KW-1185">Reference proteome</keyword>